<protein>
    <submittedName>
        <fullName evidence="3">Uncharacterized protein</fullName>
    </submittedName>
</protein>
<organism evidence="3 4">
    <name type="scientific">Pedococcus aerophilus</name>
    <dbReference type="NCBI Taxonomy" id="436356"/>
    <lineage>
        <taxon>Bacteria</taxon>
        <taxon>Bacillati</taxon>
        <taxon>Actinomycetota</taxon>
        <taxon>Actinomycetes</taxon>
        <taxon>Micrococcales</taxon>
        <taxon>Intrasporangiaceae</taxon>
        <taxon>Pedococcus</taxon>
    </lineage>
</organism>
<feature type="chain" id="PRO_5046926451" evidence="2">
    <location>
        <begin position="23"/>
        <end position="237"/>
    </location>
</feature>
<keyword evidence="4" id="KW-1185">Reference proteome</keyword>
<comment type="caution">
    <text evidence="3">The sequence shown here is derived from an EMBL/GenBank/DDBJ whole genome shotgun (WGS) entry which is preliminary data.</text>
</comment>
<feature type="compositionally biased region" description="Pro residues" evidence="1">
    <location>
        <begin position="227"/>
        <end position="237"/>
    </location>
</feature>
<evidence type="ECO:0000313" key="3">
    <source>
        <dbReference type="EMBL" id="GAA2731121.1"/>
    </source>
</evidence>
<evidence type="ECO:0000256" key="1">
    <source>
        <dbReference type="SAM" id="MobiDB-lite"/>
    </source>
</evidence>
<feature type="region of interest" description="Disordered" evidence="1">
    <location>
        <begin position="193"/>
        <end position="237"/>
    </location>
</feature>
<dbReference type="Proteomes" id="UP001501326">
    <property type="component" value="Unassembled WGS sequence"/>
</dbReference>
<accession>A0ABP6GTP4</accession>
<sequence length="237" mass="24327">MVEVRRLLLVLLLATSLLTACAASDGTPTSGDGDTAISSSSGDTETFADPEPEPTTPDVPEGESTDDNPAIQVARLPVGGGSVLDPGDPTLQCAQVNWVGSNGGEIPQGTGVELIGVAFDPAVFETSGDGCGSERPSCLGYVFRASALQCDLAVRVTGDVPPDTRPTVGFSGLVFCPDDQSESCRRFVEALGDQEQQQVTLEVPAPPEPATEPTTEPTTDPATEPTSDPPTVPTEGG</sequence>
<proteinExistence type="predicted"/>
<feature type="signal peptide" evidence="2">
    <location>
        <begin position="1"/>
        <end position="22"/>
    </location>
</feature>
<name>A0ABP6GTP4_9MICO</name>
<feature type="compositionally biased region" description="Low complexity" evidence="1">
    <location>
        <begin position="211"/>
        <end position="226"/>
    </location>
</feature>
<dbReference type="PROSITE" id="PS51257">
    <property type="entry name" value="PROKAR_LIPOPROTEIN"/>
    <property type="match status" value="1"/>
</dbReference>
<feature type="compositionally biased region" description="Polar residues" evidence="1">
    <location>
        <begin position="26"/>
        <end position="42"/>
    </location>
</feature>
<keyword evidence="2" id="KW-0732">Signal</keyword>
<evidence type="ECO:0000256" key="2">
    <source>
        <dbReference type="SAM" id="SignalP"/>
    </source>
</evidence>
<feature type="region of interest" description="Disordered" evidence="1">
    <location>
        <begin position="22"/>
        <end position="68"/>
    </location>
</feature>
<reference evidence="4" key="1">
    <citation type="journal article" date="2019" name="Int. J. Syst. Evol. Microbiol.">
        <title>The Global Catalogue of Microorganisms (GCM) 10K type strain sequencing project: providing services to taxonomists for standard genome sequencing and annotation.</title>
        <authorList>
            <consortium name="The Broad Institute Genomics Platform"/>
            <consortium name="The Broad Institute Genome Sequencing Center for Infectious Disease"/>
            <person name="Wu L."/>
            <person name="Ma J."/>
        </authorList>
    </citation>
    <scope>NUCLEOTIDE SEQUENCE [LARGE SCALE GENOMIC DNA]</scope>
    <source>
        <strain evidence="4">JCM 16378</strain>
    </source>
</reference>
<evidence type="ECO:0000313" key="4">
    <source>
        <dbReference type="Proteomes" id="UP001501326"/>
    </source>
</evidence>
<gene>
    <name evidence="3" type="ORF">GCM10009867_03980</name>
</gene>
<dbReference type="EMBL" id="BAAARN010000001">
    <property type="protein sequence ID" value="GAA2731121.1"/>
    <property type="molecule type" value="Genomic_DNA"/>
</dbReference>